<dbReference type="InterPro" id="IPR036390">
    <property type="entry name" value="WH_DNA-bd_sf"/>
</dbReference>
<evidence type="ECO:0000313" key="7">
    <source>
        <dbReference type="Proteomes" id="UP000006683"/>
    </source>
</evidence>
<dbReference type="Pfam" id="PF03466">
    <property type="entry name" value="LysR_substrate"/>
    <property type="match status" value="1"/>
</dbReference>
<dbReference type="GeneID" id="67182288"/>
<dbReference type="HOGENOM" id="CLU_039613_6_1_6"/>
<evidence type="ECO:0000313" key="6">
    <source>
        <dbReference type="EMBL" id="ADN76284.1"/>
    </source>
</evidence>
<keyword evidence="4" id="KW-0804">Transcription</keyword>
<dbReference type="STRING" id="550540.Fbal_2081"/>
<evidence type="ECO:0000256" key="3">
    <source>
        <dbReference type="ARBA" id="ARBA00023125"/>
    </source>
</evidence>
<reference evidence="6 7" key="1">
    <citation type="journal article" date="2010" name="Stand. Genomic Sci.">
        <title>Complete genome sequence of Ferrimonas balearica type strain (PAT).</title>
        <authorList>
            <person name="Nolan M."/>
            <person name="Sikorski J."/>
            <person name="Davenport K."/>
            <person name="Lucas S."/>
            <person name="Glavina Del Rio T."/>
            <person name="Tice H."/>
            <person name="Cheng J."/>
            <person name="Goodwin L."/>
            <person name="Pitluck S."/>
            <person name="Liolios K."/>
            <person name="Ivanova N."/>
            <person name="Mavromatis K."/>
            <person name="Ovchinnikova G."/>
            <person name="Pati A."/>
            <person name="Chen A."/>
            <person name="Palaniappan K."/>
            <person name="Land M."/>
            <person name="Hauser L."/>
            <person name="Chang Y."/>
            <person name="Jeffries C."/>
            <person name="Tapia R."/>
            <person name="Brettin T."/>
            <person name="Detter J."/>
            <person name="Han C."/>
            <person name="Yasawong M."/>
            <person name="Rohde M."/>
            <person name="Tindall B."/>
            <person name="Goker M."/>
            <person name="Woyke T."/>
            <person name="Bristow J."/>
            <person name="Eisen J."/>
            <person name="Markowitz V."/>
            <person name="Hugenholtz P."/>
            <person name="Kyrpides N."/>
            <person name="Klenk H."/>
            <person name="Lapidus A."/>
        </authorList>
    </citation>
    <scope>NUCLEOTIDE SEQUENCE [LARGE SCALE GENOMIC DNA]</scope>
    <source>
        <strain evidence="7">DSM 9799 / CCM 4581 / KCTC 23876 / PAT</strain>
    </source>
</reference>
<feature type="domain" description="HTH lysR-type" evidence="5">
    <location>
        <begin position="1"/>
        <end position="62"/>
    </location>
</feature>
<dbReference type="InterPro" id="IPR011991">
    <property type="entry name" value="ArsR-like_HTH"/>
</dbReference>
<dbReference type="KEGG" id="fbl:Fbal_2081"/>
<dbReference type="PROSITE" id="PS50931">
    <property type="entry name" value="HTH_LYSR"/>
    <property type="match status" value="1"/>
</dbReference>
<dbReference type="InterPro" id="IPR005119">
    <property type="entry name" value="LysR_subst-bd"/>
</dbReference>
<dbReference type="SUPFAM" id="SSF46785">
    <property type="entry name" value="Winged helix' DNA-binding domain"/>
    <property type="match status" value="1"/>
</dbReference>
<evidence type="ECO:0000259" key="5">
    <source>
        <dbReference type="PROSITE" id="PS50931"/>
    </source>
</evidence>
<dbReference type="CDD" id="cd00090">
    <property type="entry name" value="HTH_ARSR"/>
    <property type="match status" value="1"/>
</dbReference>
<dbReference type="PRINTS" id="PR00039">
    <property type="entry name" value="HTHLYSR"/>
</dbReference>
<evidence type="ECO:0000256" key="1">
    <source>
        <dbReference type="ARBA" id="ARBA00009437"/>
    </source>
</evidence>
<dbReference type="eggNOG" id="COG0583">
    <property type="taxonomic scope" value="Bacteria"/>
</dbReference>
<name>E1SUV7_FERBD</name>
<dbReference type="PANTHER" id="PTHR30126">
    <property type="entry name" value="HTH-TYPE TRANSCRIPTIONAL REGULATOR"/>
    <property type="match status" value="1"/>
</dbReference>
<dbReference type="CDD" id="cd08419">
    <property type="entry name" value="PBP2_CbbR_RubisCO_like"/>
    <property type="match status" value="1"/>
</dbReference>
<organism evidence="6 7">
    <name type="scientific">Ferrimonas balearica (strain DSM 9799 / CCM 4581 / KCTC 23876 / PAT)</name>
    <dbReference type="NCBI Taxonomy" id="550540"/>
    <lineage>
        <taxon>Bacteria</taxon>
        <taxon>Pseudomonadati</taxon>
        <taxon>Pseudomonadota</taxon>
        <taxon>Gammaproteobacteria</taxon>
        <taxon>Alteromonadales</taxon>
        <taxon>Ferrimonadaceae</taxon>
        <taxon>Ferrimonas</taxon>
    </lineage>
</organism>
<keyword evidence="2" id="KW-0805">Transcription regulation</keyword>
<dbReference type="RefSeq" id="WP_013345590.1">
    <property type="nucleotide sequence ID" value="NC_014541.1"/>
</dbReference>
<dbReference type="SUPFAM" id="SSF53850">
    <property type="entry name" value="Periplasmic binding protein-like II"/>
    <property type="match status" value="1"/>
</dbReference>
<evidence type="ECO:0000256" key="4">
    <source>
        <dbReference type="ARBA" id="ARBA00023163"/>
    </source>
</evidence>
<accession>E1SUV7</accession>
<dbReference type="InterPro" id="IPR000847">
    <property type="entry name" value="LysR_HTH_N"/>
</dbReference>
<keyword evidence="3" id="KW-0238">DNA-binding</keyword>
<protein>
    <submittedName>
        <fullName evidence="6">Transcriptional regulator</fullName>
    </submittedName>
</protein>
<dbReference type="Proteomes" id="UP000006683">
    <property type="component" value="Chromosome"/>
</dbReference>
<dbReference type="AlphaFoldDB" id="E1SUV7"/>
<dbReference type="Gene3D" id="3.40.190.290">
    <property type="match status" value="1"/>
</dbReference>
<dbReference type="GO" id="GO:0000976">
    <property type="term" value="F:transcription cis-regulatory region binding"/>
    <property type="evidence" value="ECO:0007669"/>
    <property type="project" value="TreeGrafter"/>
</dbReference>
<dbReference type="Pfam" id="PF00126">
    <property type="entry name" value="HTH_1"/>
    <property type="match status" value="1"/>
</dbReference>
<dbReference type="OrthoDB" id="9785745at2"/>
<keyword evidence="7" id="KW-1185">Reference proteome</keyword>
<sequence>MSGRATLRQMEILLALRDAGSVSAAAERLHLTQPTVSMQLKKLSETLEADLYHQVGRRLQFTDAGERALETAIEVLASFERMEMDLADLKGLKRGTLRLGVVTTAKYFIPHLLGGFCERYPQIEIEFKVGNRQQVIDRLSEGRDDFYVFSHPPKDAPLALHEFLDNPLVAIASADHPWAKRRTVPLQEFAQEPFLIREHGSGTRYALERFLREQNAKLNVRMTVESNEAIRHSVMSGLGVSVISTHTLAFGGDSGLAILPVEGMPIRSHWYLAHHKAKSLSPVAATFLDWISQKDNLRIEA</sequence>
<dbReference type="GO" id="GO:0003700">
    <property type="term" value="F:DNA-binding transcription factor activity"/>
    <property type="evidence" value="ECO:0007669"/>
    <property type="project" value="InterPro"/>
</dbReference>
<dbReference type="InterPro" id="IPR036388">
    <property type="entry name" value="WH-like_DNA-bd_sf"/>
</dbReference>
<evidence type="ECO:0000256" key="2">
    <source>
        <dbReference type="ARBA" id="ARBA00023015"/>
    </source>
</evidence>
<dbReference type="PANTHER" id="PTHR30126:SF5">
    <property type="entry name" value="HTH-TYPE TRANSCRIPTIONAL ACTIVATOR CMPR"/>
    <property type="match status" value="1"/>
</dbReference>
<gene>
    <name evidence="6" type="ordered locus">Fbal_2081</name>
</gene>
<dbReference type="EMBL" id="CP002209">
    <property type="protein sequence ID" value="ADN76284.1"/>
    <property type="molecule type" value="Genomic_DNA"/>
</dbReference>
<comment type="similarity">
    <text evidence="1">Belongs to the LysR transcriptional regulatory family.</text>
</comment>
<proteinExistence type="inferred from homology"/>
<dbReference type="Gene3D" id="1.10.10.10">
    <property type="entry name" value="Winged helix-like DNA-binding domain superfamily/Winged helix DNA-binding domain"/>
    <property type="match status" value="1"/>
</dbReference>